<proteinExistence type="predicted"/>
<gene>
    <name evidence="1" type="ORF">F5148DRAFT_1296644</name>
</gene>
<evidence type="ECO:0000313" key="1">
    <source>
        <dbReference type="EMBL" id="KAI9429021.1"/>
    </source>
</evidence>
<protein>
    <submittedName>
        <fullName evidence="1">Class V aminotransferase</fullName>
    </submittedName>
</protein>
<name>A0ACC0TQ72_9AGAM</name>
<comment type="caution">
    <text evidence="1">The sequence shown here is derived from an EMBL/GenBank/DDBJ whole genome shotgun (WGS) entry which is preliminary data.</text>
</comment>
<evidence type="ECO:0000313" key="2">
    <source>
        <dbReference type="Proteomes" id="UP001207468"/>
    </source>
</evidence>
<sequence>MPDRRKFIQQVGLMAGAFSTNSLFNQLHAAEIEKANEQVRHLSAAEMAADEDYWSIIQQAFTVSPAIINLNNGGVSPSPRVVQEAVERYNKLSNEAPSYFMWRILDQGREPLREKLAGLAGCDKEEIAINRNATEALNTVIYGLNLNRGDEVIGTKEDYPNMVHAWQQRAEREGIVYNQLSFDFPIEDDNTIVSAYEKAITPKTKIIHVTHVINWVGQIMPVQKICRMAHSRGIEVIVDGAHSFGLLDFTIPELECDYFGTSLHKFLSAPIGSGMLWIRKEKIENIWPLLCSEKPHAADIRKFETLGTRSFPIEQGIGEAVNFQTAIGTRRKEDRIRYLKNYWANKVKDIPKVKISTSLKDKYSCAICGVSIEGMTPGEFGNALFDTYKIHTTSVVWENISCGY</sequence>
<keyword evidence="1" id="KW-0032">Aminotransferase</keyword>
<keyword evidence="1" id="KW-0808">Transferase</keyword>
<keyword evidence="2" id="KW-1185">Reference proteome</keyword>
<accession>A0ACC0TQ72</accession>
<organism evidence="1 2">
    <name type="scientific">Russula earlei</name>
    <dbReference type="NCBI Taxonomy" id="71964"/>
    <lineage>
        <taxon>Eukaryota</taxon>
        <taxon>Fungi</taxon>
        <taxon>Dikarya</taxon>
        <taxon>Basidiomycota</taxon>
        <taxon>Agaricomycotina</taxon>
        <taxon>Agaricomycetes</taxon>
        <taxon>Russulales</taxon>
        <taxon>Russulaceae</taxon>
        <taxon>Russula</taxon>
    </lineage>
</organism>
<dbReference type="Proteomes" id="UP001207468">
    <property type="component" value="Unassembled WGS sequence"/>
</dbReference>
<reference evidence="1" key="1">
    <citation type="submission" date="2021-03" db="EMBL/GenBank/DDBJ databases">
        <title>Evolutionary priming and transition to the ectomycorrhizal habit in an iconic lineage of mushroom-forming fungi: is preadaptation a requirement?</title>
        <authorList>
            <consortium name="DOE Joint Genome Institute"/>
            <person name="Looney B.P."/>
            <person name="Miyauchi S."/>
            <person name="Morin E."/>
            <person name="Drula E."/>
            <person name="Courty P.E."/>
            <person name="Chicoki N."/>
            <person name="Fauchery L."/>
            <person name="Kohler A."/>
            <person name="Kuo A."/>
            <person name="LaButti K."/>
            <person name="Pangilinan J."/>
            <person name="Lipzen A."/>
            <person name="Riley R."/>
            <person name="Andreopoulos W."/>
            <person name="He G."/>
            <person name="Johnson J."/>
            <person name="Barry K.W."/>
            <person name="Grigoriev I.V."/>
            <person name="Nagy L."/>
            <person name="Hibbett D."/>
            <person name="Henrissat B."/>
            <person name="Matheny P.B."/>
            <person name="Labbe J."/>
            <person name="Martin A.F."/>
        </authorList>
    </citation>
    <scope>NUCLEOTIDE SEQUENCE</scope>
    <source>
        <strain evidence="1">BPL698</strain>
    </source>
</reference>
<dbReference type="EMBL" id="JAGFNK010001814">
    <property type="protein sequence ID" value="KAI9429021.1"/>
    <property type="molecule type" value="Genomic_DNA"/>
</dbReference>